<organism evidence="1 2">
    <name type="scientific">Pleurodeles waltl</name>
    <name type="common">Iberian ribbed newt</name>
    <dbReference type="NCBI Taxonomy" id="8319"/>
    <lineage>
        <taxon>Eukaryota</taxon>
        <taxon>Metazoa</taxon>
        <taxon>Chordata</taxon>
        <taxon>Craniata</taxon>
        <taxon>Vertebrata</taxon>
        <taxon>Euteleostomi</taxon>
        <taxon>Amphibia</taxon>
        <taxon>Batrachia</taxon>
        <taxon>Caudata</taxon>
        <taxon>Salamandroidea</taxon>
        <taxon>Salamandridae</taxon>
        <taxon>Pleurodelinae</taxon>
        <taxon>Pleurodeles</taxon>
    </lineage>
</organism>
<dbReference type="EMBL" id="JANPWB010000006">
    <property type="protein sequence ID" value="KAJ1177924.1"/>
    <property type="molecule type" value="Genomic_DNA"/>
</dbReference>
<dbReference type="Proteomes" id="UP001066276">
    <property type="component" value="Chromosome 3_2"/>
</dbReference>
<proteinExistence type="predicted"/>
<evidence type="ECO:0000313" key="1">
    <source>
        <dbReference type="EMBL" id="KAJ1177924.1"/>
    </source>
</evidence>
<reference evidence="1" key="1">
    <citation type="journal article" date="2022" name="bioRxiv">
        <title>Sequencing and chromosome-scale assembly of the giantPleurodeles waltlgenome.</title>
        <authorList>
            <person name="Brown T."/>
            <person name="Elewa A."/>
            <person name="Iarovenko S."/>
            <person name="Subramanian E."/>
            <person name="Araus A.J."/>
            <person name="Petzold A."/>
            <person name="Susuki M."/>
            <person name="Suzuki K.-i.T."/>
            <person name="Hayashi T."/>
            <person name="Toyoda A."/>
            <person name="Oliveira C."/>
            <person name="Osipova E."/>
            <person name="Leigh N.D."/>
            <person name="Simon A."/>
            <person name="Yun M.H."/>
        </authorList>
    </citation>
    <scope>NUCLEOTIDE SEQUENCE</scope>
    <source>
        <strain evidence="1">20211129_DDA</strain>
        <tissue evidence="1">Liver</tissue>
    </source>
</reference>
<name>A0AAV7TPS5_PLEWA</name>
<accession>A0AAV7TPS5</accession>
<comment type="caution">
    <text evidence="1">The sequence shown here is derived from an EMBL/GenBank/DDBJ whole genome shotgun (WGS) entry which is preliminary data.</text>
</comment>
<gene>
    <name evidence="1" type="ORF">NDU88_003176</name>
</gene>
<sequence>MHEGDTEEWVNFQEIYKRIPNLALPTRNVKKATETLQQAQELSQGSRPQCSNTHGISKKFIFQSEYLKKVVLGPLETTTPIVREELFCNS</sequence>
<protein>
    <submittedName>
        <fullName evidence="1">Uncharacterized protein</fullName>
    </submittedName>
</protein>
<evidence type="ECO:0000313" key="2">
    <source>
        <dbReference type="Proteomes" id="UP001066276"/>
    </source>
</evidence>
<keyword evidence="2" id="KW-1185">Reference proteome</keyword>
<dbReference type="AlphaFoldDB" id="A0AAV7TPS5"/>